<feature type="domain" description="Fe/B12 periplasmic-binding" evidence="3">
    <location>
        <begin position="75"/>
        <end position="341"/>
    </location>
</feature>
<comment type="similarity">
    <text evidence="1">Belongs to the bacterial solute-binding protein 8 family.</text>
</comment>
<dbReference type="Proteomes" id="UP000601171">
    <property type="component" value="Unassembled WGS sequence"/>
</dbReference>
<dbReference type="RefSeq" id="WP_262428328.1">
    <property type="nucleotide sequence ID" value="NZ_JACRTG010000003.1"/>
</dbReference>
<dbReference type="PANTHER" id="PTHR30535">
    <property type="entry name" value="VITAMIN B12-BINDING PROTEIN"/>
    <property type="match status" value="1"/>
</dbReference>
<comment type="caution">
    <text evidence="4">The sequence shown here is derived from an EMBL/GenBank/DDBJ whole genome shotgun (WGS) entry which is preliminary data.</text>
</comment>
<dbReference type="PROSITE" id="PS51257">
    <property type="entry name" value="PROKAR_LIPOPROTEIN"/>
    <property type="match status" value="1"/>
</dbReference>
<keyword evidence="5" id="KW-1185">Reference proteome</keyword>
<dbReference type="SUPFAM" id="SSF53807">
    <property type="entry name" value="Helical backbone' metal receptor"/>
    <property type="match status" value="1"/>
</dbReference>
<protein>
    <submittedName>
        <fullName evidence="4">ABC transporter substrate-binding protein</fullName>
    </submittedName>
</protein>
<evidence type="ECO:0000313" key="5">
    <source>
        <dbReference type="Proteomes" id="UP000601171"/>
    </source>
</evidence>
<evidence type="ECO:0000313" key="4">
    <source>
        <dbReference type="EMBL" id="MBC8586862.1"/>
    </source>
</evidence>
<gene>
    <name evidence="4" type="ORF">H8707_01230</name>
</gene>
<feature type="coiled-coil region" evidence="2">
    <location>
        <begin position="185"/>
        <end position="212"/>
    </location>
</feature>
<evidence type="ECO:0000256" key="1">
    <source>
        <dbReference type="ARBA" id="ARBA00008814"/>
    </source>
</evidence>
<organism evidence="4 5">
    <name type="scientific">Paratissierella segnis</name>
    <dbReference type="NCBI Taxonomy" id="2763679"/>
    <lineage>
        <taxon>Bacteria</taxon>
        <taxon>Bacillati</taxon>
        <taxon>Bacillota</taxon>
        <taxon>Tissierellia</taxon>
        <taxon>Tissierellales</taxon>
        <taxon>Tissierellaceae</taxon>
        <taxon>Paratissierella</taxon>
    </lineage>
</organism>
<accession>A0A926ESX7</accession>
<dbReference type="InterPro" id="IPR002491">
    <property type="entry name" value="ABC_transptr_periplasmic_BD"/>
</dbReference>
<evidence type="ECO:0000256" key="2">
    <source>
        <dbReference type="SAM" id="Coils"/>
    </source>
</evidence>
<dbReference type="AlphaFoldDB" id="A0A926ESX7"/>
<dbReference type="Pfam" id="PF01497">
    <property type="entry name" value="Peripla_BP_2"/>
    <property type="match status" value="1"/>
</dbReference>
<dbReference type="Gene3D" id="3.40.50.1980">
    <property type="entry name" value="Nitrogenase molybdenum iron protein domain"/>
    <property type="match status" value="2"/>
</dbReference>
<reference evidence="4" key="1">
    <citation type="submission" date="2020-08" db="EMBL/GenBank/DDBJ databases">
        <title>Genome public.</title>
        <authorList>
            <person name="Liu C."/>
            <person name="Sun Q."/>
        </authorList>
    </citation>
    <scope>NUCLEOTIDE SEQUENCE</scope>
    <source>
        <strain evidence="4">BX21</strain>
    </source>
</reference>
<dbReference type="EMBL" id="JACRTG010000003">
    <property type="protein sequence ID" value="MBC8586862.1"/>
    <property type="molecule type" value="Genomic_DNA"/>
</dbReference>
<dbReference type="PANTHER" id="PTHR30535:SF34">
    <property type="entry name" value="MOLYBDATE-BINDING PROTEIN MOLA"/>
    <property type="match status" value="1"/>
</dbReference>
<proteinExistence type="inferred from homology"/>
<sequence length="347" mass="38471">MKHYRIILFPLILIMMMSIVTGCTKTTGVGGLSNTKSVEKAGDNELAISVEGTSYPLTVKDFLKLETVIEKKPENAAVLSGTPLNIWYDLGGKSICTSDVSNNVKLIPEYEDEIKSLPSIGPVYSIDMESVISHQPDLIIAQVGTQSTQAKKFRDMGFDVITTHIRGYDDVISTYRAFGKILENEKLAESKIDELERKKEEIVAKLPNEKKSVVILYITSKTIAVKLDNSIAGDVANILKLDNIASDLPADTIGSETTPLDIEYIVEKDPDYVLVTSMIGSNELAKKLIEEEFANNPAWKGVTAIQKGRVAHLPQEYFLYNAGPYYDEAIEYMAEIIYPEIYKGVTQ</sequence>
<evidence type="ECO:0000259" key="3">
    <source>
        <dbReference type="PROSITE" id="PS50983"/>
    </source>
</evidence>
<keyword evidence="2" id="KW-0175">Coiled coil</keyword>
<dbReference type="PROSITE" id="PS50983">
    <property type="entry name" value="FE_B12_PBP"/>
    <property type="match status" value="1"/>
</dbReference>
<name>A0A926ESX7_9FIRM</name>
<dbReference type="InterPro" id="IPR050902">
    <property type="entry name" value="ABC_Transporter_SBP"/>
</dbReference>